<sequence>MPHRTHHLLCLIGLVLVATFGCGDNGDQPPPESDTTTAASWGDPTPETESDGDEPNTEGQGPEKPAGEEERPYVNVPQLPAGGRRTDLPAIDVAHCVSITMLEEVPAGLTATVTEIGLAPTNVIELRRGACGGPPSCRGYTFTAEGGRCVVKVVARSLHDRTKDGSDAQLTLAGHVSCSPDAREACARWIEDARTREATVGLDAPREDVSPEPDDDPHPEGSPPTPSDHSSASDD</sequence>
<protein>
    <recommendedName>
        <fullName evidence="4">DUF3558 domain-containing protein</fullName>
    </recommendedName>
</protein>
<gene>
    <name evidence="2" type="ORF">GCM10020369_08580</name>
</gene>
<evidence type="ECO:0000256" key="1">
    <source>
        <dbReference type="SAM" id="MobiDB-lite"/>
    </source>
</evidence>
<dbReference type="PROSITE" id="PS51257">
    <property type="entry name" value="PROKAR_LIPOPROTEIN"/>
    <property type="match status" value="1"/>
</dbReference>
<feature type="region of interest" description="Disordered" evidence="1">
    <location>
        <begin position="196"/>
        <end position="235"/>
    </location>
</feature>
<name>A0ABP6SRP9_9ACTN</name>
<evidence type="ECO:0000313" key="3">
    <source>
        <dbReference type="Proteomes" id="UP001501676"/>
    </source>
</evidence>
<dbReference type="EMBL" id="BAAAYN010000005">
    <property type="protein sequence ID" value="GAA3383285.1"/>
    <property type="molecule type" value="Genomic_DNA"/>
</dbReference>
<keyword evidence="3" id="KW-1185">Reference proteome</keyword>
<proteinExistence type="predicted"/>
<accession>A0ABP6SRP9</accession>
<evidence type="ECO:0008006" key="4">
    <source>
        <dbReference type="Google" id="ProtNLM"/>
    </source>
</evidence>
<organism evidence="2 3">
    <name type="scientific">Cryptosporangium minutisporangium</name>
    <dbReference type="NCBI Taxonomy" id="113569"/>
    <lineage>
        <taxon>Bacteria</taxon>
        <taxon>Bacillati</taxon>
        <taxon>Actinomycetota</taxon>
        <taxon>Actinomycetes</taxon>
        <taxon>Cryptosporangiales</taxon>
        <taxon>Cryptosporangiaceae</taxon>
        <taxon>Cryptosporangium</taxon>
    </lineage>
</organism>
<comment type="caution">
    <text evidence="2">The sequence shown here is derived from an EMBL/GenBank/DDBJ whole genome shotgun (WGS) entry which is preliminary data.</text>
</comment>
<dbReference type="Proteomes" id="UP001501676">
    <property type="component" value="Unassembled WGS sequence"/>
</dbReference>
<feature type="compositionally biased region" description="Acidic residues" evidence="1">
    <location>
        <begin position="46"/>
        <end position="56"/>
    </location>
</feature>
<reference evidence="3" key="1">
    <citation type="journal article" date="2019" name="Int. J. Syst. Evol. Microbiol.">
        <title>The Global Catalogue of Microorganisms (GCM) 10K type strain sequencing project: providing services to taxonomists for standard genome sequencing and annotation.</title>
        <authorList>
            <consortium name="The Broad Institute Genomics Platform"/>
            <consortium name="The Broad Institute Genome Sequencing Center for Infectious Disease"/>
            <person name="Wu L."/>
            <person name="Ma J."/>
        </authorList>
    </citation>
    <scope>NUCLEOTIDE SEQUENCE [LARGE SCALE GENOMIC DNA]</scope>
    <source>
        <strain evidence="3">JCM 9458</strain>
    </source>
</reference>
<dbReference type="RefSeq" id="WP_345726629.1">
    <property type="nucleotide sequence ID" value="NZ_BAAAYN010000005.1"/>
</dbReference>
<feature type="region of interest" description="Disordered" evidence="1">
    <location>
        <begin position="25"/>
        <end position="85"/>
    </location>
</feature>
<evidence type="ECO:0000313" key="2">
    <source>
        <dbReference type="EMBL" id="GAA3383285.1"/>
    </source>
</evidence>